<reference evidence="1 2" key="1">
    <citation type="journal article" date="2018" name="Sci. Rep.">
        <title>Genomic signatures of local adaptation to the degree of environmental predictability in rotifers.</title>
        <authorList>
            <person name="Franch-Gras L."/>
            <person name="Hahn C."/>
            <person name="Garcia-Roger E.M."/>
            <person name="Carmona M.J."/>
            <person name="Serra M."/>
            <person name="Gomez A."/>
        </authorList>
    </citation>
    <scope>NUCLEOTIDE SEQUENCE [LARGE SCALE GENOMIC DNA]</scope>
    <source>
        <strain evidence="1">HYR1</strain>
    </source>
</reference>
<evidence type="ECO:0000313" key="2">
    <source>
        <dbReference type="Proteomes" id="UP000276133"/>
    </source>
</evidence>
<accession>A0A3M7PJH3</accession>
<gene>
    <name evidence="1" type="ORF">BpHYR1_028152</name>
</gene>
<organism evidence="1 2">
    <name type="scientific">Brachionus plicatilis</name>
    <name type="common">Marine rotifer</name>
    <name type="synonym">Brachionus muelleri</name>
    <dbReference type="NCBI Taxonomy" id="10195"/>
    <lineage>
        <taxon>Eukaryota</taxon>
        <taxon>Metazoa</taxon>
        <taxon>Spiralia</taxon>
        <taxon>Gnathifera</taxon>
        <taxon>Rotifera</taxon>
        <taxon>Eurotatoria</taxon>
        <taxon>Monogononta</taxon>
        <taxon>Pseudotrocha</taxon>
        <taxon>Ploima</taxon>
        <taxon>Brachionidae</taxon>
        <taxon>Brachionus</taxon>
    </lineage>
</organism>
<keyword evidence="2" id="KW-1185">Reference proteome</keyword>
<name>A0A3M7PJH3_BRAPC</name>
<sequence>MCCFTPRSFFINFSHSEQAENFFYSRLCRLRSNWSF</sequence>
<comment type="caution">
    <text evidence="1">The sequence shown here is derived from an EMBL/GenBank/DDBJ whole genome shotgun (WGS) entry which is preliminary data.</text>
</comment>
<dbReference type="EMBL" id="REGN01010319">
    <property type="protein sequence ID" value="RMZ99266.1"/>
    <property type="molecule type" value="Genomic_DNA"/>
</dbReference>
<dbReference type="Proteomes" id="UP000276133">
    <property type="component" value="Unassembled WGS sequence"/>
</dbReference>
<proteinExistence type="predicted"/>
<evidence type="ECO:0000313" key="1">
    <source>
        <dbReference type="EMBL" id="RMZ99266.1"/>
    </source>
</evidence>
<protein>
    <submittedName>
        <fullName evidence="1">Uncharacterized protein</fullName>
    </submittedName>
</protein>
<dbReference type="AlphaFoldDB" id="A0A3M7PJH3"/>